<comment type="caution">
    <text evidence="2">The sequence shown here is derived from an EMBL/GenBank/DDBJ whole genome shotgun (WGS) entry which is preliminary data.</text>
</comment>
<dbReference type="GO" id="GO:0016791">
    <property type="term" value="F:phosphatase activity"/>
    <property type="evidence" value="ECO:0007669"/>
    <property type="project" value="TreeGrafter"/>
</dbReference>
<dbReference type="AlphaFoldDB" id="A0A4Q2U9G6"/>
<dbReference type="CDD" id="cd00144">
    <property type="entry name" value="MPP_PPP_family"/>
    <property type="match status" value="1"/>
</dbReference>
<dbReference type="PANTHER" id="PTHR42850">
    <property type="entry name" value="METALLOPHOSPHOESTERASE"/>
    <property type="match status" value="1"/>
</dbReference>
<dbReference type="PANTHER" id="PTHR42850:SF4">
    <property type="entry name" value="ZINC-DEPENDENT ENDOPOLYPHOSPHATASE"/>
    <property type="match status" value="1"/>
</dbReference>
<dbReference type="EMBL" id="QYBB01000002">
    <property type="protein sequence ID" value="RYC33459.1"/>
    <property type="molecule type" value="Genomic_DNA"/>
</dbReference>
<evidence type="ECO:0000313" key="2">
    <source>
        <dbReference type="EMBL" id="RYC33459.1"/>
    </source>
</evidence>
<name>A0A4Q2U9G6_9HYPH</name>
<sequence>MRTVTYAIGDIHGRLDLLERLLAAVEADAAERGAAAKIVFTGDYVDRGPASRGVIERVMAGARRPGDRFVPLRGNHDDLFVSAVTRGDGVPDWAWTLYAHTVESYGLTIATLRGRDAELRRHAAFLASLPLTHDDGVHLFVHAGIRPGVPLERQDPEDLTWIREEFLSFEGPLPRRVVHGHTIMGDRPVVTPNRISIDTGAFRSGILTAAVLDPEAPSREPAFLQAVGEPDRPALVREARLVESIAGRPVSPELQAVFDDFVEGRIDLVEMERRGRRLGAAV</sequence>
<dbReference type="RefSeq" id="WP_129223370.1">
    <property type="nucleotide sequence ID" value="NZ_QYBB01000002.1"/>
</dbReference>
<organism evidence="2 3">
    <name type="scientific">Lichenibacterium minor</name>
    <dbReference type="NCBI Taxonomy" id="2316528"/>
    <lineage>
        <taxon>Bacteria</taxon>
        <taxon>Pseudomonadati</taxon>
        <taxon>Pseudomonadota</taxon>
        <taxon>Alphaproteobacteria</taxon>
        <taxon>Hyphomicrobiales</taxon>
        <taxon>Lichenihabitantaceae</taxon>
        <taxon>Lichenibacterium</taxon>
    </lineage>
</organism>
<protein>
    <submittedName>
        <fullName evidence="2">Serine/threonine protein phosphatase</fullName>
    </submittedName>
</protein>
<dbReference type="GO" id="GO:0110154">
    <property type="term" value="P:RNA decapping"/>
    <property type="evidence" value="ECO:0007669"/>
    <property type="project" value="TreeGrafter"/>
</dbReference>
<reference evidence="2 3" key="1">
    <citation type="submission" date="2018-12" db="EMBL/GenBank/DDBJ databases">
        <authorList>
            <person name="Grouzdev D.S."/>
            <person name="Krutkina M.S."/>
        </authorList>
    </citation>
    <scope>NUCLEOTIDE SEQUENCE [LARGE SCALE GENOMIC DNA]</scope>
    <source>
        <strain evidence="2 3">RmlP026</strain>
    </source>
</reference>
<keyword evidence="3" id="KW-1185">Reference proteome</keyword>
<dbReference type="InterPro" id="IPR004843">
    <property type="entry name" value="Calcineurin-like_PHP"/>
</dbReference>
<reference evidence="2 3" key="2">
    <citation type="submission" date="2019-02" db="EMBL/GenBank/DDBJ databases">
        <title>'Lichenibacterium ramalinii' gen. nov. sp. nov., 'Lichenibacterium minor' gen. nov. sp. nov.</title>
        <authorList>
            <person name="Pankratov T."/>
        </authorList>
    </citation>
    <scope>NUCLEOTIDE SEQUENCE [LARGE SCALE GENOMIC DNA]</scope>
    <source>
        <strain evidence="2 3">RmlP026</strain>
    </source>
</reference>
<dbReference type="SUPFAM" id="SSF56300">
    <property type="entry name" value="Metallo-dependent phosphatases"/>
    <property type="match status" value="1"/>
</dbReference>
<evidence type="ECO:0000259" key="1">
    <source>
        <dbReference type="Pfam" id="PF00149"/>
    </source>
</evidence>
<evidence type="ECO:0000313" key="3">
    <source>
        <dbReference type="Proteomes" id="UP000290759"/>
    </source>
</evidence>
<dbReference type="Pfam" id="PF00149">
    <property type="entry name" value="Metallophos"/>
    <property type="match status" value="1"/>
</dbReference>
<dbReference type="GO" id="GO:0008803">
    <property type="term" value="F:bis(5'-nucleosyl)-tetraphosphatase (symmetrical) activity"/>
    <property type="evidence" value="ECO:0007669"/>
    <property type="project" value="TreeGrafter"/>
</dbReference>
<dbReference type="Proteomes" id="UP000290759">
    <property type="component" value="Unassembled WGS sequence"/>
</dbReference>
<feature type="domain" description="Calcineurin-like phosphoesterase" evidence="1">
    <location>
        <begin position="6"/>
        <end position="182"/>
    </location>
</feature>
<dbReference type="Gene3D" id="3.60.21.10">
    <property type="match status" value="1"/>
</dbReference>
<dbReference type="GO" id="GO:0005737">
    <property type="term" value="C:cytoplasm"/>
    <property type="evidence" value="ECO:0007669"/>
    <property type="project" value="TreeGrafter"/>
</dbReference>
<gene>
    <name evidence="2" type="ORF">D3273_03015</name>
</gene>
<dbReference type="OrthoDB" id="9807890at2"/>
<dbReference type="InterPro" id="IPR050126">
    <property type="entry name" value="Ap4A_hydrolase"/>
</dbReference>
<proteinExistence type="predicted"/>
<accession>A0A4Q2U9G6</accession>
<dbReference type="InterPro" id="IPR029052">
    <property type="entry name" value="Metallo-depent_PP-like"/>
</dbReference>